<evidence type="ECO:0000313" key="2">
    <source>
        <dbReference type="EMBL" id="CAB4153616.1"/>
    </source>
</evidence>
<dbReference type="EMBL" id="LR796602">
    <property type="protein sequence ID" value="CAB4153616.1"/>
    <property type="molecule type" value="Genomic_DNA"/>
</dbReference>
<organism evidence="3">
    <name type="scientific">uncultured Caudovirales phage</name>
    <dbReference type="NCBI Taxonomy" id="2100421"/>
    <lineage>
        <taxon>Viruses</taxon>
        <taxon>Duplodnaviria</taxon>
        <taxon>Heunggongvirae</taxon>
        <taxon>Uroviricota</taxon>
        <taxon>Caudoviricetes</taxon>
        <taxon>Peduoviridae</taxon>
        <taxon>Maltschvirus</taxon>
        <taxon>Maltschvirus maltsch</taxon>
    </lineage>
</organism>
<reference evidence="3" key="1">
    <citation type="submission" date="2020-05" db="EMBL/GenBank/DDBJ databases">
        <authorList>
            <person name="Chiriac C."/>
            <person name="Salcher M."/>
            <person name="Ghai R."/>
            <person name="Kavagutti S V."/>
        </authorList>
    </citation>
    <scope>NUCLEOTIDE SEQUENCE</scope>
</reference>
<protein>
    <submittedName>
        <fullName evidence="3">Uncharacterized protein</fullName>
    </submittedName>
</protein>
<dbReference type="EMBL" id="LR796500">
    <property type="protein sequence ID" value="CAB4148516.1"/>
    <property type="molecule type" value="Genomic_DNA"/>
</dbReference>
<name>A0A6J5QUD8_9CAUD</name>
<evidence type="ECO:0000313" key="3">
    <source>
        <dbReference type="EMBL" id="CAB4188239.1"/>
    </source>
</evidence>
<proteinExistence type="predicted"/>
<dbReference type="EMBL" id="LR797124">
    <property type="protein sequence ID" value="CAB4188239.1"/>
    <property type="molecule type" value="Genomic_DNA"/>
</dbReference>
<gene>
    <name evidence="3" type="ORF">UFOVP1178_3</name>
    <name evidence="1" type="ORF">UFOVP522_9</name>
    <name evidence="2" type="ORF">UFOVP624_12</name>
</gene>
<accession>A0A6J5QUD8</accession>
<evidence type="ECO:0000313" key="1">
    <source>
        <dbReference type="EMBL" id="CAB4148516.1"/>
    </source>
</evidence>
<sequence length="74" mass="9143">MNKRMMIYLSENQNITDFMRLHIKNTITKRYKIKHLAEDMNVSYPMMNRFINSKPVGQHFFVQWFEFFSKDFVD</sequence>